<accession>A0ACC1CU32</accession>
<dbReference type="EMBL" id="CM034402">
    <property type="protein sequence ID" value="KAJ0175091.1"/>
    <property type="molecule type" value="Genomic_DNA"/>
</dbReference>
<sequence length="251" mass="29062">MELMTSLFLCALAMPQALVVRTNTEIKYNTSKLINQKAVNHKKILLNINGPPLVNVVNDLQSLFVDTSCSHCTICMERAIRAYKSNLHHLDRPTIEELQEEVLEYRYFNFNRDKRDTDSTEKHESATEQLKTRNQRVHQFIDVKKYNINGEVYALKINESNIIDVKFSKGKTSDALCHVYSIKKYFPCNTPEAELLLTVSKRKANKKNKKEKIKSVVTTTEKKVSIPVFRKRHVDNSQVPENVMPSIEELY</sequence>
<name>A0ACC1CU32_9NEOP</name>
<comment type="caution">
    <text evidence="1">The sequence shown here is derived from an EMBL/GenBank/DDBJ whole genome shotgun (WGS) entry which is preliminary data.</text>
</comment>
<organism evidence="1 2">
    <name type="scientific">Dendrolimus kikuchii</name>
    <dbReference type="NCBI Taxonomy" id="765133"/>
    <lineage>
        <taxon>Eukaryota</taxon>
        <taxon>Metazoa</taxon>
        <taxon>Ecdysozoa</taxon>
        <taxon>Arthropoda</taxon>
        <taxon>Hexapoda</taxon>
        <taxon>Insecta</taxon>
        <taxon>Pterygota</taxon>
        <taxon>Neoptera</taxon>
        <taxon>Endopterygota</taxon>
        <taxon>Lepidoptera</taxon>
        <taxon>Glossata</taxon>
        <taxon>Ditrysia</taxon>
        <taxon>Bombycoidea</taxon>
        <taxon>Lasiocampidae</taxon>
        <taxon>Dendrolimus</taxon>
    </lineage>
</organism>
<protein>
    <submittedName>
        <fullName evidence="1">Uncharacterized protein</fullName>
    </submittedName>
</protein>
<gene>
    <name evidence="1" type="ORF">K1T71_009232</name>
</gene>
<evidence type="ECO:0000313" key="2">
    <source>
        <dbReference type="Proteomes" id="UP000824533"/>
    </source>
</evidence>
<reference evidence="1 2" key="1">
    <citation type="journal article" date="2021" name="Front. Genet.">
        <title>Chromosome-Level Genome Assembly Reveals Significant Gene Expansion in the Toll and IMD Signaling Pathways of Dendrolimus kikuchii.</title>
        <authorList>
            <person name="Zhou J."/>
            <person name="Wu P."/>
            <person name="Xiong Z."/>
            <person name="Liu N."/>
            <person name="Zhao N."/>
            <person name="Ji M."/>
            <person name="Qiu Y."/>
            <person name="Yang B."/>
        </authorList>
    </citation>
    <scope>NUCLEOTIDE SEQUENCE [LARGE SCALE GENOMIC DNA]</scope>
    <source>
        <strain evidence="1">Ann1</strain>
    </source>
</reference>
<keyword evidence="2" id="KW-1185">Reference proteome</keyword>
<dbReference type="Proteomes" id="UP000824533">
    <property type="component" value="Linkage Group LG16"/>
</dbReference>
<evidence type="ECO:0000313" key="1">
    <source>
        <dbReference type="EMBL" id="KAJ0175091.1"/>
    </source>
</evidence>
<proteinExistence type="predicted"/>